<dbReference type="EMBL" id="JBHUCP010000036">
    <property type="protein sequence ID" value="MFD1534563.1"/>
    <property type="molecule type" value="Genomic_DNA"/>
</dbReference>
<evidence type="ECO:0000313" key="2">
    <source>
        <dbReference type="EMBL" id="MFD1534563.1"/>
    </source>
</evidence>
<keyword evidence="3" id="KW-1185">Reference proteome</keyword>
<name>A0ABW4FVS5_9PSEU</name>
<proteinExistence type="predicted"/>
<dbReference type="Proteomes" id="UP001597145">
    <property type="component" value="Unassembled WGS sequence"/>
</dbReference>
<organism evidence="2 3">
    <name type="scientific">Pseudonocardia aurantiaca</name>
    <dbReference type="NCBI Taxonomy" id="75290"/>
    <lineage>
        <taxon>Bacteria</taxon>
        <taxon>Bacillati</taxon>
        <taxon>Actinomycetota</taxon>
        <taxon>Actinomycetes</taxon>
        <taxon>Pseudonocardiales</taxon>
        <taxon>Pseudonocardiaceae</taxon>
        <taxon>Pseudonocardia</taxon>
    </lineage>
</organism>
<sequence>MTDHVTTLRHLRALVCAPDGPVLQGYQDAVDVIGETYGQDVALIVLPVERLTPGFFTLATGVAGEIVQKFTGYGMQLAIVGDISEHMEHSSAFRAFVDEANRGRHLWFVADDAELHARLGAAR</sequence>
<protein>
    <submittedName>
        <fullName evidence="2">DUF4180 domain-containing protein</fullName>
    </submittedName>
</protein>
<dbReference type="Pfam" id="PF13788">
    <property type="entry name" value="DUF4180"/>
    <property type="match status" value="1"/>
</dbReference>
<feature type="domain" description="DUF4180" evidence="1">
    <location>
        <begin position="12"/>
        <end position="119"/>
    </location>
</feature>
<gene>
    <name evidence="2" type="ORF">ACFSCY_34610</name>
</gene>
<dbReference type="InterPro" id="IPR025438">
    <property type="entry name" value="DUF4180"/>
</dbReference>
<evidence type="ECO:0000259" key="1">
    <source>
        <dbReference type="Pfam" id="PF13788"/>
    </source>
</evidence>
<reference evidence="3" key="1">
    <citation type="journal article" date="2019" name="Int. J. Syst. Evol. Microbiol.">
        <title>The Global Catalogue of Microorganisms (GCM) 10K type strain sequencing project: providing services to taxonomists for standard genome sequencing and annotation.</title>
        <authorList>
            <consortium name="The Broad Institute Genomics Platform"/>
            <consortium name="The Broad Institute Genome Sequencing Center for Infectious Disease"/>
            <person name="Wu L."/>
            <person name="Ma J."/>
        </authorList>
    </citation>
    <scope>NUCLEOTIDE SEQUENCE [LARGE SCALE GENOMIC DNA]</scope>
    <source>
        <strain evidence="3">JCM 12165</strain>
    </source>
</reference>
<evidence type="ECO:0000313" key="3">
    <source>
        <dbReference type="Proteomes" id="UP001597145"/>
    </source>
</evidence>
<dbReference type="RefSeq" id="WP_343988691.1">
    <property type="nucleotide sequence ID" value="NZ_BAAAJG010000030.1"/>
</dbReference>
<comment type="caution">
    <text evidence="2">The sequence shown here is derived from an EMBL/GenBank/DDBJ whole genome shotgun (WGS) entry which is preliminary data.</text>
</comment>
<accession>A0ABW4FVS5</accession>